<dbReference type="SUPFAM" id="SSF56954">
    <property type="entry name" value="Outer membrane efflux proteins (OEP)"/>
    <property type="match status" value="1"/>
</dbReference>
<evidence type="ECO:0000256" key="1">
    <source>
        <dbReference type="ARBA" id="ARBA00007613"/>
    </source>
</evidence>
<keyword evidence="2" id="KW-0732">Signal</keyword>
<comment type="caution">
    <text evidence="3">The sequence shown here is derived from an EMBL/GenBank/DDBJ whole genome shotgun (WGS) entry which is preliminary data.</text>
</comment>
<dbReference type="Proteomes" id="UP001596303">
    <property type="component" value="Unassembled WGS sequence"/>
</dbReference>
<evidence type="ECO:0000256" key="2">
    <source>
        <dbReference type="SAM" id="SignalP"/>
    </source>
</evidence>
<dbReference type="PANTHER" id="PTHR30203">
    <property type="entry name" value="OUTER MEMBRANE CATION EFFLUX PROTEIN"/>
    <property type="match status" value="1"/>
</dbReference>
<dbReference type="Pfam" id="PF02321">
    <property type="entry name" value="OEP"/>
    <property type="match status" value="2"/>
</dbReference>
<accession>A0ABW1S498</accession>
<evidence type="ECO:0000313" key="3">
    <source>
        <dbReference type="EMBL" id="MFC6196478.1"/>
    </source>
</evidence>
<protein>
    <submittedName>
        <fullName evidence="3">TolC family protein</fullName>
    </submittedName>
</protein>
<comment type="similarity">
    <text evidence="1">Belongs to the outer membrane factor (OMF) (TC 1.B.17) family.</text>
</comment>
<dbReference type="InterPro" id="IPR010131">
    <property type="entry name" value="MdtP/NodT-like"/>
</dbReference>
<keyword evidence="4" id="KW-1185">Reference proteome</keyword>
<feature type="chain" id="PRO_5045771552" evidence="2">
    <location>
        <begin position="24"/>
        <end position="479"/>
    </location>
</feature>
<name>A0ABW1S498_9PROT</name>
<evidence type="ECO:0000313" key="4">
    <source>
        <dbReference type="Proteomes" id="UP001596303"/>
    </source>
</evidence>
<dbReference type="RefSeq" id="WP_377373902.1">
    <property type="nucleotide sequence ID" value="NZ_JBHSSW010000001.1"/>
</dbReference>
<dbReference type="Gene3D" id="2.20.200.10">
    <property type="entry name" value="Outer membrane efflux proteins (OEP)"/>
    <property type="match status" value="1"/>
</dbReference>
<dbReference type="EMBL" id="JBHSSW010000001">
    <property type="protein sequence ID" value="MFC6196478.1"/>
    <property type="molecule type" value="Genomic_DNA"/>
</dbReference>
<feature type="signal peptide" evidence="2">
    <location>
        <begin position="1"/>
        <end position="23"/>
    </location>
</feature>
<reference evidence="4" key="1">
    <citation type="journal article" date="2019" name="Int. J. Syst. Evol. Microbiol.">
        <title>The Global Catalogue of Microorganisms (GCM) 10K type strain sequencing project: providing services to taxonomists for standard genome sequencing and annotation.</title>
        <authorList>
            <consortium name="The Broad Institute Genomics Platform"/>
            <consortium name="The Broad Institute Genome Sequencing Center for Infectious Disease"/>
            <person name="Wu L."/>
            <person name="Ma J."/>
        </authorList>
    </citation>
    <scope>NUCLEOTIDE SEQUENCE [LARGE SCALE GENOMIC DNA]</scope>
    <source>
        <strain evidence="4">CGMCC-1.15741</strain>
    </source>
</reference>
<dbReference type="PROSITE" id="PS51257">
    <property type="entry name" value="PROKAR_LIPOPROTEIN"/>
    <property type="match status" value="1"/>
</dbReference>
<dbReference type="InterPro" id="IPR003423">
    <property type="entry name" value="OMP_efflux"/>
</dbReference>
<dbReference type="PANTHER" id="PTHR30203:SF30">
    <property type="entry name" value="OUTER MEMBRANE PROTEIN-RELATED"/>
    <property type="match status" value="1"/>
</dbReference>
<gene>
    <name evidence="3" type="ORF">ACFQDM_00220</name>
</gene>
<dbReference type="Gene3D" id="1.20.1600.10">
    <property type="entry name" value="Outer membrane efflux proteins (OEP)"/>
    <property type="match status" value="1"/>
</dbReference>
<proteinExistence type="inferred from homology"/>
<sequence length="479" mass="52409">MLRIPVFVCLTGLPFLLSGCASWAPEPAPGLETTEFSTLNWSEYVEAANVDMDAGRNAFWRHTDDTVLSGLIEAVNTQNVDLAAVRLRVAEARAMADAEIASLGPSANVGGSGAYNRTSLHGALPVGNFPGFDPDRLLYEVNFDAGWELDYYGRTDTQFALNVARIAQAMEMVTDARFSLEAELVRAYVDYQAAGRELAALDVILDRQSKLLAAIETRRDHGEASDYDVQRVETQLSEYRTHKAPLETRQAVAKYQIAVLVGQQPNTLQLSDDGDLPDFTEDHVDLSSDVLRQRSDVRQAELDYLIAAKQLQLREIDLLPSFQLFARGGPSTADITELLNPESLALNVGALVSWRLFDGGRRKNLVDAAQARLSQTELGYRAVVLSAMQDIETSAVRLAKLRESLARREDVTASRDVLVDMAQARFDGGTGTLLQVLEAERDAADALMAETELRADVLNAQIAFEKSLGAGFPVVSIGE</sequence>
<organism evidence="3 4">
    <name type="scientific">Ponticaulis profundi</name>
    <dbReference type="NCBI Taxonomy" id="2665222"/>
    <lineage>
        <taxon>Bacteria</taxon>
        <taxon>Pseudomonadati</taxon>
        <taxon>Pseudomonadota</taxon>
        <taxon>Alphaproteobacteria</taxon>
        <taxon>Hyphomonadales</taxon>
        <taxon>Hyphomonadaceae</taxon>
        <taxon>Ponticaulis</taxon>
    </lineage>
</organism>